<protein>
    <submittedName>
        <fullName evidence="2">Uncharacterized protein</fullName>
    </submittedName>
</protein>
<dbReference type="EMBL" id="JACHMB010000001">
    <property type="protein sequence ID" value="MBB5773641.1"/>
    <property type="molecule type" value="Genomic_DNA"/>
</dbReference>
<proteinExistence type="predicted"/>
<accession>A0A7W9FY21</accession>
<comment type="caution">
    <text evidence="2">The sequence shown here is derived from an EMBL/GenBank/DDBJ whole genome shotgun (WGS) entry which is preliminary data.</text>
</comment>
<sequence length="74" mass="7763">MRAAGHTGKRTYQEVKAQTGGSSASDRYASCVARVARPRRSLARWGSPVSGGPLIRAAMAEAWSDQPLSEAAGC</sequence>
<name>A0A7W9FY21_9ACTN</name>
<gene>
    <name evidence="2" type="ORF">HD596_000397</name>
</gene>
<dbReference type="AlphaFoldDB" id="A0A7W9FY21"/>
<evidence type="ECO:0000256" key="1">
    <source>
        <dbReference type="SAM" id="MobiDB-lite"/>
    </source>
</evidence>
<organism evidence="2 3">
    <name type="scientific">Nonomuraea jabiensis</name>
    <dbReference type="NCBI Taxonomy" id="882448"/>
    <lineage>
        <taxon>Bacteria</taxon>
        <taxon>Bacillati</taxon>
        <taxon>Actinomycetota</taxon>
        <taxon>Actinomycetes</taxon>
        <taxon>Streptosporangiales</taxon>
        <taxon>Streptosporangiaceae</taxon>
        <taxon>Nonomuraea</taxon>
    </lineage>
</organism>
<dbReference type="Proteomes" id="UP000579153">
    <property type="component" value="Unassembled WGS sequence"/>
</dbReference>
<reference evidence="2 3" key="1">
    <citation type="submission" date="2020-08" db="EMBL/GenBank/DDBJ databases">
        <title>Sequencing the genomes of 1000 actinobacteria strains.</title>
        <authorList>
            <person name="Klenk H.-P."/>
        </authorList>
    </citation>
    <scope>NUCLEOTIDE SEQUENCE [LARGE SCALE GENOMIC DNA]</scope>
    <source>
        <strain evidence="2 3">DSM 45507</strain>
    </source>
</reference>
<evidence type="ECO:0000313" key="3">
    <source>
        <dbReference type="Proteomes" id="UP000579153"/>
    </source>
</evidence>
<evidence type="ECO:0000313" key="2">
    <source>
        <dbReference type="EMBL" id="MBB5773641.1"/>
    </source>
</evidence>
<feature type="region of interest" description="Disordered" evidence="1">
    <location>
        <begin position="1"/>
        <end position="25"/>
    </location>
</feature>
<keyword evidence="3" id="KW-1185">Reference proteome</keyword>